<keyword evidence="5" id="KW-0663">Pyridoxal phosphate</keyword>
<dbReference type="PANTHER" id="PTHR11601">
    <property type="entry name" value="CYSTEINE DESULFURYLASE FAMILY MEMBER"/>
    <property type="match status" value="1"/>
</dbReference>
<dbReference type="PIRSF" id="PIRSF005572">
    <property type="entry name" value="NifS"/>
    <property type="match status" value="1"/>
</dbReference>
<dbReference type="Pfam" id="PF00266">
    <property type="entry name" value="Aminotran_5"/>
    <property type="match status" value="1"/>
</dbReference>
<evidence type="ECO:0000256" key="7">
    <source>
        <dbReference type="ARBA" id="ARBA00023014"/>
    </source>
</evidence>
<comment type="caution">
    <text evidence="10">The sequence shown here is derived from an EMBL/GenBank/DDBJ whole genome shotgun (WGS) entry which is preliminary data.</text>
</comment>
<comment type="cofactor">
    <cofactor evidence="1">
        <name>pyridoxal 5'-phosphate</name>
        <dbReference type="ChEBI" id="CHEBI:597326"/>
    </cofactor>
</comment>
<dbReference type="Gene3D" id="1.10.260.50">
    <property type="match status" value="1"/>
</dbReference>
<dbReference type="EMBL" id="ACIL03000004">
    <property type="protein sequence ID" value="ESL04388.1"/>
    <property type="molecule type" value="Genomic_DNA"/>
</dbReference>
<reference evidence="10 11" key="1">
    <citation type="submission" date="2013-06" db="EMBL/GenBank/DDBJ databases">
        <authorList>
            <person name="Weinstock G."/>
            <person name="Sodergren E."/>
            <person name="Clifton S."/>
            <person name="Fulton L."/>
            <person name="Fulton B."/>
            <person name="Courtney L."/>
            <person name="Fronick C."/>
            <person name="Harrison M."/>
            <person name="Strong C."/>
            <person name="Farmer C."/>
            <person name="Delahaunty K."/>
            <person name="Markovic C."/>
            <person name="Hall O."/>
            <person name="Minx P."/>
            <person name="Tomlinson C."/>
            <person name="Mitreva M."/>
            <person name="Nelson J."/>
            <person name="Hou S."/>
            <person name="Wollam A."/>
            <person name="Pepin K.H."/>
            <person name="Johnson M."/>
            <person name="Bhonagiri V."/>
            <person name="Nash W.E."/>
            <person name="Warren W."/>
            <person name="Chinwalla A."/>
            <person name="Mardis E.R."/>
            <person name="Wilson R.K."/>
        </authorList>
    </citation>
    <scope>NUCLEOTIDE SEQUENCE [LARGE SCALE GENOMIC DNA]</scope>
    <source>
        <strain evidence="10 11">ATCC 51271</strain>
    </source>
</reference>
<dbReference type="GO" id="GO:0051536">
    <property type="term" value="F:iron-sulfur cluster binding"/>
    <property type="evidence" value="ECO:0007669"/>
    <property type="project" value="UniProtKB-KW"/>
</dbReference>
<gene>
    <name evidence="10" type="ORF">GCWU0000282_000358</name>
</gene>
<keyword evidence="6" id="KW-0408">Iron</keyword>
<evidence type="ECO:0000313" key="11">
    <source>
        <dbReference type="Proteomes" id="UP000018227"/>
    </source>
</evidence>
<dbReference type="AlphaFoldDB" id="V2Y612"/>
<dbReference type="PANTHER" id="PTHR11601:SF34">
    <property type="entry name" value="CYSTEINE DESULFURASE"/>
    <property type="match status" value="1"/>
</dbReference>
<dbReference type="InterPro" id="IPR000192">
    <property type="entry name" value="Aminotrans_V_dom"/>
</dbReference>
<dbReference type="InterPro" id="IPR015424">
    <property type="entry name" value="PyrdxlP-dep_Trfase"/>
</dbReference>
<evidence type="ECO:0000256" key="3">
    <source>
        <dbReference type="ARBA" id="ARBA00022679"/>
    </source>
</evidence>
<accession>V2Y612</accession>
<dbReference type="eggNOG" id="COG1104">
    <property type="taxonomic scope" value="Bacteria"/>
</dbReference>
<name>V2Y612_9FIRM</name>
<evidence type="ECO:0000259" key="9">
    <source>
        <dbReference type="Pfam" id="PF00266"/>
    </source>
</evidence>
<evidence type="ECO:0000256" key="1">
    <source>
        <dbReference type="ARBA" id="ARBA00001933"/>
    </source>
</evidence>
<evidence type="ECO:0000256" key="2">
    <source>
        <dbReference type="ARBA" id="ARBA00006490"/>
    </source>
</evidence>
<evidence type="ECO:0000313" key="10">
    <source>
        <dbReference type="EMBL" id="ESL04388.1"/>
    </source>
</evidence>
<evidence type="ECO:0000256" key="4">
    <source>
        <dbReference type="ARBA" id="ARBA00022723"/>
    </source>
</evidence>
<feature type="domain" description="Aminotransferase class V" evidence="9">
    <location>
        <begin position="4"/>
        <end position="374"/>
    </location>
</feature>
<dbReference type="STRING" id="592026.GCWU0000282_000358"/>
<proteinExistence type="inferred from homology"/>
<dbReference type="SUPFAM" id="SSF53383">
    <property type="entry name" value="PLP-dependent transferases"/>
    <property type="match status" value="1"/>
</dbReference>
<dbReference type="InterPro" id="IPR015421">
    <property type="entry name" value="PyrdxlP-dep_Trfase_major"/>
</dbReference>
<dbReference type="RefSeq" id="WP_023353262.1">
    <property type="nucleotide sequence ID" value="NZ_KI535366.1"/>
</dbReference>
<dbReference type="HOGENOM" id="CLU_003433_0_0_9"/>
<evidence type="ECO:0000256" key="6">
    <source>
        <dbReference type="ARBA" id="ARBA00023004"/>
    </source>
</evidence>
<dbReference type="InterPro" id="IPR016454">
    <property type="entry name" value="Cysteine_dSase"/>
</dbReference>
<dbReference type="OrthoDB" id="9808002at2"/>
<evidence type="ECO:0000256" key="5">
    <source>
        <dbReference type="ARBA" id="ARBA00022898"/>
    </source>
</evidence>
<dbReference type="Gene3D" id="3.40.640.10">
    <property type="entry name" value="Type I PLP-dependent aspartate aminotransferase-like (Major domain)"/>
    <property type="match status" value="1"/>
</dbReference>
<dbReference type="InterPro" id="IPR015422">
    <property type="entry name" value="PyrdxlP-dep_Trfase_small"/>
</dbReference>
<keyword evidence="4" id="KW-0479">Metal-binding</keyword>
<dbReference type="GO" id="GO:0046872">
    <property type="term" value="F:metal ion binding"/>
    <property type="evidence" value="ECO:0007669"/>
    <property type="project" value="UniProtKB-KW"/>
</dbReference>
<dbReference type="Gene3D" id="3.90.1150.10">
    <property type="entry name" value="Aspartate Aminotransferase, domain 1"/>
    <property type="match status" value="1"/>
</dbReference>
<dbReference type="Proteomes" id="UP000018227">
    <property type="component" value="Unassembled WGS sequence"/>
</dbReference>
<keyword evidence="11" id="KW-1185">Reference proteome</keyword>
<comment type="catalytic activity">
    <reaction evidence="8">
        <text>(sulfur carrier)-H + L-cysteine = (sulfur carrier)-SH + L-alanine</text>
        <dbReference type="Rhea" id="RHEA:43892"/>
        <dbReference type="Rhea" id="RHEA-COMP:14737"/>
        <dbReference type="Rhea" id="RHEA-COMP:14739"/>
        <dbReference type="ChEBI" id="CHEBI:29917"/>
        <dbReference type="ChEBI" id="CHEBI:35235"/>
        <dbReference type="ChEBI" id="CHEBI:57972"/>
        <dbReference type="ChEBI" id="CHEBI:64428"/>
        <dbReference type="EC" id="2.8.1.7"/>
    </reaction>
</comment>
<dbReference type="GO" id="GO:0031071">
    <property type="term" value="F:cysteine desulfurase activity"/>
    <property type="evidence" value="ECO:0007669"/>
    <property type="project" value="UniProtKB-EC"/>
</dbReference>
<comment type="similarity">
    <text evidence="2">Belongs to the class-V pyridoxal-phosphate-dependent aminotransferase family. NifS/IscS subfamily.</text>
</comment>
<keyword evidence="7" id="KW-0411">Iron-sulfur</keyword>
<protein>
    <submittedName>
        <fullName evidence="10">Putative cysteine desulfurase</fullName>
    </submittedName>
</protein>
<organism evidence="10 11">
    <name type="scientific">Catonella morbi ATCC 51271</name>
    <dbReference type="NCBI Taxonomy" id="592026"/>
    <lineage>
        <taxon>Bacteria</taxon>
        <taxon>Bacillati</taxon>
        <taxon>Bacillota</taxon>
        <taxon>Clostridia</taxon>
        <taxon>Lachnospirales</taxon>
        <taxon>Lachnospiraceae</taxon>
        <taxon>Catonella</taxon>
    </lineage>
</organism>
<sequence>MECYLDNAATTRPLDSVIDIMNETMKVAYANPSSKHIKGFEAERFVEEAREKIAKTLKAKKSEIIFTSCGTESNNQAIIMGAATRKRYGNKIVTTCFEHASVYQSMEVLAKEGYDIIYLPVDKLGHIIDEDLVNAIDKETIMLSFMLVNNEIGALADAEHIIKLAREKNPDILIHIDAIQGYGKFEINTKKLGADFISVSGHKFHAPKGIGFLYVRDGVRITPYIHGGGQQRNLRSGTLNVPGIAAIGAAAESIYTDHKEKTDKLYSIKEKFVKALLENFPDCTINGVDTAGNLTENIRKTAPQIVSVSFNGVKAEVLLHALEEKGIYVSSGSACSSHHPDFSGTLKGIGLDEALLDSTLRFSFGVFTEPEMIDYTVDMLKELVPELSKYRRK</sequence>
<keyword evidence="3" id="KW-0808">Transferase</keyword>
<evidence type="ECO:0000256" key="8">
    <source>
        <dbReference type="ARBA" id="ARBA00050776"/>
    </source>
</evidence>